<proteinExistence type="predicted"/>
<comment type="subcellular location">
    <subcellularLocation>
        <location evidence="1">Cytoplasm</location>
    </subcellularLocation>
</comment>
<dbReference type="InterPro" id="IPR051721">
    <property type="entry name" value="Biopterin_syn/organic_redct"/>
</dbReference>
<keyword evidence="2" id="KW-0963">Cytoplasm</keyword>
<keyword evidence="6" id="KW-1185">Reference proteome</keyword>
<accession>A0ABV6J2G6</accession>
<keyword evidence="3" id="KW-0521">NADP</keyword>
<comment type="caution">
    <text evidence="5">The sequence shown here is derived from an EMBL/GenBank/DDBJ whole genome shotgun (WGS) entry which is preliminary data.</text>
</comment>
<dbReference type="InterPro" id="IPR002347">
    <property type="entry name" value="SDR_fam"/>
</dbReference>
<evidence type="ECO:0000256" key="3">
    <source>
        <dbReference type="ARBA" id="ARBA00022857"/>
    </source>
</evidence>
<evidence type="ECO:0000313" key="6">
    <source>
        <dbReference type="Proteomes" id="UP001589818"/>
    </source>
</evidence>
<organism evidence="5 6">
    <name type="scientific">Paenibacillus mendelii</name>
    <dbReference type="NCBI Taxonomy" id="206163"/>
    <lineage>
        <taxon>Bacteria</taxon>
        <taxon>Bacillati</taxon>
        <taxon>Bacillota</taxon>
        <taxon>Bacilli</taxon>
        <taxon>Bacillales</taxon>
        <taxon>Paenibacillaceae</taxon>
        <taxon>Paenibacillus</taxon>
    </lineage>
</organism>
<evidence type="ECO:0000313" key="5">
    <source>
        <dbReference type="EMBL" id="MFC0390069.1"/>
    </source>
</evidence>
<evidence type="ECO:0000256" key="4">
    <source>
        <dbReference type="ARBA" id="ARBA00023002"/>
    </source>
</evidence>
<dbReference type="Gene3D" id="3.40.50.720">
    <property type="entry name" value="NAD(P)-binding Rossmann-like Domain"/>
    <property type="match status" value="1"/>
</dbReference>
<dbReference type="RefSeq" id="WP_204820765.1">
    <property type="nucleotide sequence ID" value="NZ_JANHOF010000020.1"/>
</dbReference>
<evidence type="ECO:0000256" key="1">
    <source>
        <dbReference type="ARBA" id="ARBA00004496"/>
    </source>
</evidence>
<protein>
    <submittedName>
        <fullName evidence="5">SDR family NAD(P)-dependent oxidoreductase</fullName>
    </submittedName>
</protein>
<sequence>MKYFIITGTSRGLGEAMSELLIAPDHYLFCISRERNHRLLSKSGNIAYFEFDLNHVDEIESLMGSITQSIDSSNVEGIYLINNAAIISPVTFLSSASIQDITTNMNVNLLAPIILTSLFIRLTSDCNVERRILNISSASAKNLHPGMSLYWQQRQDWMSLRNVWD</sequence>
<reference evidence="5 6" key="1">
    <citation type="submission" date="2024-09" db="EMBL/GenBank/DDBJ databases">
        <authorList>
            <person name="Sun Q."/>
            <person name="Mori K."/>
        </authorList>
    </citation>
    <scope>NUCLEOTIDE SEQUENCE [LARGE SCALE GENOMIC DNA]</scope>
    <source>
        <strain evidence="5 6">CCM 4839</strain>
    </source>
</reference>
<dbReference type="PANTHER" id="PTHR44085">
    <property type="entry name" value="SEPIAPTERIN REDUCTASE"/>
    <property type="match status" value="1"/>
</dbReference>
<dbReference type="SUPFAM" id="SSF51735">
    <property type="entry name" value="NAD(P)-binding Rossmann-fold domains"/>
    <property type="match status" value="1"/>
</dbReference>
<name>A0ABV6J2G6_9BACL</name>
<dbReference type="InterPro" id="IPR036291">
    <property type="entry name" value="NAD(P)-bd_dom_sf"/>
</dbReference>
<keyword evidence="4" id="KW-0560">Oxidoreductase</keyword>
<dbReference type="EMBL" id="JBHLVF010000006">
    <property type="protein sequence ID" value="MFC0390069.1"/>
    <property type="molecule type" value="Genomic_DNA"/>
</dbReference>
<dbReference type="Pfam" id="PF00106">
    <property type="entry name" value="adh_short"/>
    <property type="match status" value="1"/>
</dbReference>
<dbReference type="Proteomes" id="UP001589818">
    <property type="component" value="Unassembled WGS sequence"/>
</dbReference>
<gene>
    <name evidence="5" type="ORF">ACFFJ8_01640</name>
</gene>
<dbReference type="PANTHER" id="PTHR44085:SF2">
    <property type="entry name" value="SEPIAPTERIN REDUCTASE"/>
    <property type="match status" value="1"/>
</dbReference>
<evidence type="ECO:0000256" key="2">
    <source>
        <dbReference type="ARBA" id="ARBA00022490"/>
    </source>
</evidence>